<gene>
    <name evidence="9" type="ORF">FC48_GL001397</name>
</gene>
<keyword evidence="6 7" id="KW-0472">Membrane</keyword>
<evidence type="ECO:0000256" key="1">
    <source>
        <dbReference type="ARBA" id="ARBA00004651"/>
    </source>
</evidence>
<feature type="transmembrane region" description="Helical" evidence="7">
    <location>
        <begin position="138"/>
        <end position="156"/>
    </location>
</feature>
<protein>
    <submittedName>
        <fullName evidence="9">Acyltransferase 3</fullName>
    </submittedName>
</protein>
<feature type="domain" description="Acyltransferase 3" evidence="8">
    <location>
        <begin position="1"/>
        <end position="317"/>
    </location>
</feature>
<dbReference type="GO" id="GO:0005886">
    <property type="term" value="C:plasma membrane"/>
    <property type="evidence" value="ECO:0007669"/>
    <property type="project" value="UniProtKB-SubCell"/>
</dbReference>
<dbReference type="PATRIC" id="fig|1423772.3.peg.1488"/>
<dbReference type="AlphaFoldDB" id="A0A0R2BL23"/>
<feature type="transmembrane region" description="Helical" evidence="7">
    <location>
        <begin position="60"/>
        <end position="77"/>
    </location>
</feature>
<evidence type="ECO:0000313" key="9">
    <source>
        <dbReference type="EMBL" id="KRM76699.1"/>
    </source>
</evidence>
<organism evidence="9 10">
    <name type="scientific">Ligilactobacillus murinus DSM 20452 = NBRC 14221</name>
    <dbReference type="NCBI Taxonomy" id="1423772"/>
    <lineage>
        <taxon>Bacteria</taxon>
        <taxon>Bacillati</taxon>
        <taxon>Bacillota</taxon>
        <taxon>Bacilli</taxon>
        <taxon>Lactobacillales</taxon>
        <taxon>Lactobacillaceae</taxon>
        <taxon>Ligilactobacillus</taxon>
    </lineage>
</organism>
<comment type="subcellular location">
    <subcellularLocation>
        <location evidence="1">Cell membrane</location>
        <topology evidence="1">Multi-pass membrane protein</topology>
    </subcellularLocation>
</comment>
<evidence type="ECO:0000256" key="6">
    <source>
        <dbReference type="ARBA" id="ARBA00023136"/>
    </source>
</evidence>
<feature type="transmembrane region" description="Helical" evidence="7">
    <location>
        <begin position="298"/>
        <end position="321"/>
    </location>
</feature>
<feature type="transmembrane region" description="Helical" evidence="7">
    <location>
        <begin position="168"/>
        <end position="188"/>
    </location>
</feature>
<evidence type="ECO:0000256" key="7">
    <source>
        <dbReference type="SAM" id="Phobius"/>
    </source>
</evidence>
<dbReference type="GO" id="GO:0009246">
    <property type="term" value="P:enterobacterial common antigen biosynthetic process"/>
    <property type="evidence" value="ECO:0007669"/>
    <property type="project" value="TreeGrafter"/>
</dbReference>
<accession>A0A0R2BL23</accession>
<dbReference type="EMBL" id="AYYN01000031">
    <property type="protein sequence ID" value="KRM76699.1"/>
    <property type="molecule type" value="Genomic_DNA"/>
</dbReference>
<dbReference type="GO" id="GO:0016413">
    <property type="term" value="F:O-acetyltransferase activity"/>
    <property type="evidence" value="ECO:0007669"/>
    <property type="project" value="TreeGrafter"/>
</dbReference>
<dbReference type="PANTHER" id="PTHR40074:SF2">
    <property type="entry name" value="O-ACETYLTRANSFERASE WECH"/>
    <property type="match status" value="1"/>
</dbReference>
<comment type="caution">
    <text evidence="9">The sequence shown here is derived from an EMBL/GenBank/DDBJ whole genome shotgun (WGS) entry which is preliminary data.</text>
</comment>
<feature type="transmembrane region" description="Helical" evidence="7">
    <location>
        <begin position="200"/>
        <end position="217"/>
    </location>
</feature>
<feature type="transmembrane region" description="Helical" evidence="7">
    <location>
        <begin position="223"/>
        <end position="241"/>
    </location>
</feature>
<reference evidence="9 10" key="1">
    <citation type="journal article" date="2015" name="Genome Announc.">
        <title>Expanding the biotechnology potential of lactobacilli through comparative genomics of 213 strains and associated genera.</title>
        <authorList>
            <person name="Sun Z."/>
            <person name="Harris H.M."/>
            <person name="McCann A."/>
            <person name="Guo C."/>
            <person name="Argimon S."/>
            <person name="Zhang W."/>
            <person name="Yang X."/>
            <person name="Jeffery I.B."/>
            <person name="Cooney J.C."/>
            <person name="Kagawa T.F."/>
            <person name="Liu W."/>
            <person name="Song Y."/>
            <person name="Salvetti E."/>
            <person name="Wrobel A."/>
            <person name="Rasinkangas P."/>
            <person name="Parkhill J."/>
            <person name="Rea M.C."/>
            <person name="O'Sullivan O."/>
            <person name="Ritari J."/>
            <person name="Douillard F.P."/>
            <person name="Paul Ross R."/>
            <person name="Yang R."/>
            <person name="Briner A.E."/>
            <person name="Felis G.E."/>
            <person name="de Vos W.M."/>
            <person name="Barrangou R."/>
            <person name="Klaenhammer T.R."/>
            <person name="Caufield P.W."/>
            <person name="Cui Y."/>
            <person name="Zhang H."/>
            <person name="O'Toole P.W."/>
        </authorList>
    </citation>
    <scope>NUCLEOTIDE SEQUENCE [LARGE SCALE GENOMIC DNA]</scope>
    <source>
        <strain evidence="9 10">DSM 20452</strain>
    </source>
</reference>
<evidence type="ECO:0000256" key="3">
    <source>
        <dbReference type="ARBA" id="ARBA00022475"/>
    </source>
</evidence>
<dbReference type="PANTHER" id="PTHR40074">
    <property type="entry name" value="O-ACETYLTRANSFERASE WECH"/>
    <property type="match status" value="1"/>
</dbReference>
<feature type="transmembrane region" description="Helical" evidence="7">
    <location>
        <begin position="20"/>
        <end position="39"/>
    </location>
</feature>
<evidence type="ECO:0000256" key="5">
    <source>
        <dbReference type="ARBA" id="ARBA00022989"/>
    </source>
</evidence>
<name>A0A0R2BL23_9LACO</name>
<feature type="transmembrane region" description="Helical" evidence="7">
    <location>
        <begin position="253"/>
        <end position="278"/>
    </location>
</feature>
<proteinExistence type="inferred from homology"/>
<dbReference type="Pfam" id="PF01757">
    <property type="entry name" value="Acyl_transf_3"/>
    <property type="match status" value="1"/>
</dbReference>
<evidence type="ECO:0000313" key="10">
    <source>
        <dbReference type="Proteomes" id="UP000051612"/>
    </source>
</evidence>
<comment type="similarity">
    <text evidence="2">Belongs to the acyltransferase 3 family.</text>
</comment>
<dbReference type="InterPro" id="IPR002656">
    <property type="entry name" value="Acyl_transf_3_dom"/>
</dbReference>
<keyword evidence="5 7" id="KW-1133">Transmembrane helix</keyword>
<feature type="transmembrane region" description="Helical" evidence="7">
    <location>
        <begin position="111"/>
        <end position="131"/>
    </location>
</feature>
<keyword evidence="9" id="KW-0808">Transferase</keyword>
<evidence type="ECO:0000256" key="4">
    <source>
        <dbReference type="ARBA" id="ARBA00022692"/>
    </source>
</evidence>
<evidence type="ECO:0000256" key="2">
    <source>
        <dbReference type="ARBA" id="ARBA00007400"/>
    </source>
</evidence>
<evidence type="ECO:0000259" key="8">
    <source>
        <dbReference type="Pfam" id="PF01757"/>
    </source>
</evidence>
<keyword evidence="9" id="KW-0012">Acyltransferase</keyword>
<keyword evidence="4 7" id="KW-0812">Transmembrane</keyword>
<dbReference type="Proteomes" id="UP000051612">
    <property type="component" value="Unassembled WGS sequence"/>
</dbReference>
<sequence length="332" mass="37873">MLHSSQLANFGNDGYSHMQLAKLLQVLCIPAVFIFFMNSGATLLNYRKRQTTKQFFERRGQRVLVPFIFWSVIYYLFDTKYRAFPGPIPHPEGASLHGFIAAFLNNNINNLFWFFYAIIALYLVAPILSVLADKHKDTLCYVVVIYFVVNDILAYLGHLIGKNIVTEFVSQPLLSSSFVGFFIMGYLIKENYFSIKIQNFLIIAGCITLVASIINVLTDGKYIFLSGYSSFLYSVALYLVVKRVTTKIKQEGVLKFFALMSGASLGIYILHPIFFAIFDKVVFHETINNWQNYLVVMNSWVHIFILPVVSYALLVVLVLCLKKIKLIAKVLP</sequence>
<keyword evidence="3" id="KW-1003">Cell membrane</keyword>